<evidence type="ECO:0000313" key="1">
    <source>
        <dbReference type="EMBL" id="ATW25542.1"/>
    </source>
</evidence>
<dbReference type="KEGG" id="fwa:DCMF_12915"/>
<dbReference type="EMBL" id="CP017634">
    <property type="protein sequence ID" value="ATW25542.1"/>
    <property type="molecule type" value="Genomic_DNA"/>
</dbReference>
<gene>
    <name evidence="1" type="ORF">DCMF_12915</name>
</gene>
<name>A0A3G1KSU0_FORW1</name>
<reference evidence="1 2" key="1">
    <citation type="submission" date="2016-10" db="EMBL/GenBank/DDBJ databases">
        <title>Complete Genome Sequence of Peptococcaceae strain DCMF.</title>
        <authorList>
            <person name="Edwards R.J."/>
            <person name="Holland S.I."/>
            <person name="Deshpande N.P."/>
            <person name="Wong Y.K."/>
            <person name="Ertan H."/>
            <person name="Manefield M."/>
            <person name="Russell T.L."/>
            <person name="Lee M.J."/>
        </authorList>
    </citation>
    <scope>NUCLEOTIDE SEQUENCE [LARGE SCALE GENOMIC DNA]</scope>
    <source>
        <strain evidence="1 2">DCMF</strain>
    </source>
</reference>
<protein>
    <submittedName>
        <fullName evidence="1">Uncharacterized protein</fullName>
    </submittedName>
</protein>
<evidence type="ECO:0000313" key="2">
    <source>
        <dbReference type="Proteomes" id="UP000323521"/>
    </source>
</evidence>
<organism evidence="1 2">
    <name type="scientific">Formimonas warabiya</name>
    <dbReference type="NCBI Taxonomy" id="1761012"/>
    <lineage>
        <taxon>Bacteria</taxon>
        <taxon>Bacillati</taxon>
        <taxon>Bacillota</taxon>
        <taxon>Clostridia</taxon>
        <taxon>Eubacteriales</taxon>
        <taxon>Peptococcaceae</taxon>
        <taxon>Candidatus Formimonas</taxon>
    </lineage>
</organism>
<proteinExistence type="predicted"/>
<dbReference type="AlphaFoldDB" id="A0A3G1KSU0"/>
<accession>A0A3G1KSU0</accession>
<dbReference type="RefSeq" id="WP_148134800.1">
    <property type="nucleotide sequence ID" value="NZ_CP017634.1"/>
</dbReference>
<keyword evidence="2" id="KW-1185">Reference proteome</keyword>
<dbReference type="Proteomes" id="UP000323521">
    <property type="component" value="Chromosome"/>
</dbReference>
<sequence length="69" mass="7851">MLTDHEIHLLSTAVAIKASPTSDIIQLTEEVLQNYLKAKKIFTGSRVQSEGYDGNLDFDDFYHFDMKSI</sequence>